<comment type="caution">
    <text evidence="2">The sequence shown here is derived from an EMBL/GenBank/DDBJ whole genome shotgun (WGS) entry which is preliminary data.</text>
</comment>
<organism evidence="2 3">
    <name type="scientific">Canavalia gladiata</name>
    <name type="common">Sword bean</name>
    <name type="synonym">Dolichos gladiatus</name>
    <dbReference type="NCBI Taxonomy" id="3824"/>
    <lineage>
        <taxon>Eukaryota</taxon>
        <taxon>Viridiplantae</taxon>
        <taxon>Streptophyta</taxon>
        <taxon>Embryophyta</taxon>
        <taxon>Tracheophyta</taxon>
        <taxon>Spermatophyta</taxon>
        <taxon>Magnoliopsida</taxon>
        <taxon>eudicotyledons</taxon>
        <taxon>Gunneridae</taxon>
        <taxon>Pentapetalae</taxon>
        <taxon>rosids</taxon>
        <taxon>fabids</taxon>
        <taxon>Fabales</taxon>
        <taxon>Fabaceae</taxon>
        <taxon>Papilionoideae</taxon>
        <taxon>50 kb inversion clade</taxon>
        <taxon>NPAAA clade</taxon>
        <taxon>indigoferoid/millettioid clade</taxon>
        <taxon>Phaseoleae</taxon>
        <taxon>Canavalia</taxon>
    </lineage>
</organism>
<evidence type="ECO:0000313" key="3">
    <source>
        <dbReference type="Proteomes" id="UP001367508"/>
    </source>
</evidence>
<evidence type="ECO:0000313" key="2">
    <source>
        <dbReference type="EMBL" id="KAK7306675.1"/>
    </source>
</evidence>
<feature type="region of interest" description="Disordered" evidence="1">
    <location>
        <begin position="107"/>
        <end position="138"/>
    </location>
</feature>
<proteinExistence type="predicted"/>
<keyword evidence="3" id="KW-1185">Reference proteome</keyword>
<evidence type="ECO:0000256" key="1">
    <source>
        <dbReference type="SAM" id="MobiDB-lite"/>
    </source>
</evidence>
<dbReference type="Proteomes" id="UP001367508">
    <property type="component" value="Unassembled WGS sequence"/>
</dbReference>
<sequence length="138" mass="14286">MSKCANSTEISANDALAKVLGQDHSGRVHCLGLGGLHSVAFQSTARFSGVGSMLLADSTESSHLKEEVGSLNSKLAASEKNVKTLLAYIQMKEGHIPAELGALFDTSIPAEERGGQDMSTSQTESSLQSGSSSQNGSS</sequence>
<gene>
    <name evidence="2" type="ORF">VNO77_44627</name>
</gene>
<accession>A0AAN9JWA8</accession>
<reference evidence="2 3" key="1">
    <citation type="submission" date="2024-01" db="EMBL/GenBank/DDBJ databases">
        <title>The genomes of 5 underutilized Papilionoideae crops provide insights into root nodulation and disease resistanc.</title>
        <authorList>
            <person name="Jiang F."/>
        </authorList>
    </citation>
    <scope>NUCLEOTIDE SEQUENCE [LARGE SCALE GENOMIC DNA]</scope>
    <source>
        <strain evidence="2">LVBAO_FW01</strain>
        <tissue evidence="2">Leaves</tissue>
    </source>
</reference>
<protein>
    <submittedName>
        <fullName evidence="2">Uncharacterized protein</fullName>
    </submittedName>
</protein>
<name>A0AAN9JWA8_CANGL</name>
<dbReference type="EMBL" id="JAYMYQ010000011">
    <property type="protein sequence ID" value="KAK7306675.1"/>
    <property type="molecule type" value="Genomic_DNA"/>
</dbReference>
<dbReference type="AlphaFoldDB" id="A0AAN9JWA8"/>
<feature type="compositionally biased region" description="Low complexity" evidence="1">
    <location>
        <begin position="119"/>
        <end position="138"/>
    </location>
</feature>